<dbReference type="InterPro" id="IPR013108">
    <property type="entry name" value="Amidohydro_3"/>
</dbReference>
<accession>A0ABR2ZL99</accession>
<dbReference type="PANTHER" id="PTHR22642">
    <property type="entry name" value="IMIDAZOLONEPROPIONASE"/>
    <property type="match status" value="1"/>
</dbReference>
<keyword evidence="1" id="KW-0812">Transmembrane</keyword>
<keyword evidence="4" id="KW-1185">Reference proteome</keyword>
<dbReference type="EMBL" id="JBBXMP010000103">
    <property type="protein sequence ID" value="KAL0062481.1"/>
    <property type="molecule type" value="Genomic_DNA"/>
</dbReference>
<gene>
    <name evidence="3" type="ORF">AAF712_010614</name>
</gene>
<feature type="transmembrane region" description="Helical" evidence="1">
    <location>
        <begin position="28"/>
        <end position="48"/>
    </location>
</feature>
<keyword evidence="1" id="KW-0472">Membrane</keyword>
<dbReference type="Gene3D" id="3.10.310.70">
    <property type="match status" value="1"/>
</dbReference>
<proteinExistence type="predicted"/>
<dbReference type="PANTHER" id="PTHR22642:SF2">
    <property type="entry name" value="PROTEIN LONG AFTER FAR-RED 3"/>
    <property type="match status" value="1"/>
</dbReference>
<dbReference type="SUPFAM" id="SSF51556">
    <property type="entry name" value="Metallo-dependent hydrolases"/>
    <property type="match status" value="1"/>
</dbReference>
<dbReference type="Gene3D" id="2.30.40.10">
    <property type="entry name" value="Urease, subunit C, domain 1"/>
    <property type="match status" value="1"/>
</dbReference>
<sequence length="613" mass="67758">MDKGLSKPQWERQSSRQGAFSTRSKSTWLAISLALSVTLAGGIVYSNVEMNFKSLRSRWGSISDVKIVGTYAVCSSPEGQNAAIYTVDPNNSRVACLVVEGSEISQTFTSLEEFDDWNTRNVAVNYLDPGEVVVPGITDSHVHALEYGYKRLLPLDSGRSIEDVVSLVRDYILTNPEFENNKSKVVEGWGWDKTAWEVEEYPTAADLDADPVINGRQVMLRSKDGHSSWVSQATIDANAPYPDKVEGGVILRSADGSPTGIFQDEAQRLIRAPDLSDEDLLKRFDITAGDALKYGVTSVHDAGSQPVPLAFFERLAAKQVLPIRMYAMRYFNETWDYPPPSPPSTYPTNRLVNRSIKIIGDGSLRSGGAYLFEPYSDDPNTFGFMRFTPEVLKAKIPQFLKDGWQVNVHAIGDRANSIVLDAFEIAVSDIGEEGLKERRPRIEHAQIMREADIERMGKLGVIASIQPTHCTDDMWYGEDRLGPERVRELYAFRSMLDAGSLITTGSDIPVEGINPLEGFYAAITRIDKEGNSPHGSGGWFPEQKLTRLEALRGMTINPAYASFSEEILGSLEAGKKADFVVLSGDIMEIPEKDILNVTVKVTVLDGEVVFGSF</sequence>
<evidence type="ECO:0000256" key="1">
    <source>
        <dbReference type="SAM" id="Phobius"/>
    </source>
</evidence>
<name>A0ABR2ZL99_9AGAR</name>
<organism evidence="3 4">
    <name type="scientific">Marasmius tenuissimus</name>
    <dbReference type="NCBI Taxonomy" id="585030"/>
    <lineage>
        <taxon>Eukaryota</taxon>
        <taxon>Fungi</taxon>
        <taxon>Dikarya</taxon>
        <taxon>Basidiomycota</taxon>
        <taxon>Agaricomycotina</taxon>
        <taxon>Agaricomycetes</taxon>
        <taxon>Agaricomycetidae</taxon>
        <taxon>Agaricales</taxon>
        <taxon>Marasmiineae</taxon>
        <taxon>Marasmiaceae</taxon>
        <taxon>Marasmius</taxon>
    </lineage>
</organism>
<dbReference type="SUPFAM" id="SSF51338">
    <property type="entry name" value="Composite domain of metallo-dependent hydrolases"/>
    <property type="match status" value="1"/>
</dbReference>
<feature type="domain" description="Amidohydrolase 3" evidence="2">
    <location>
        <begin position="130"/>
        <end position="610"/>
    </location>
</feature>
<dbReference type="CDD" id="cd01300">
    <property type="entry name" value="YtcJ_like"/>
    <property type="match status" value="1"/>
</dbReference>
<evidence type="ECO:0000313" key="4">
    <source>
        <dbReference type="Proteomes" id="UP001437256"/>
    </source>
</evidence>
<comment type="caution">
    <text evidence="3">The sequence shown here is derived from an EMBL/GenBank/DDBJ whole genome shotgun (WGS) entry which is preliminary data.</text>
</comment>
<evidence type="ECO:0000259" key="2">
    <source>
        <dbReference type="Pfam" id="PF07969"/>
    </source>
</evidence>
<dbReference type="InterPro" id="IPR032466">
    <property type="entry name" value="Metal_Hydrolase"/>
</dbReference>
<dbReference type="InterPro" id="IPR033932">
    <property type="entry name" value="YtcJ-like"/>
</dbReference>
<evidence type="ECO:0000313" key="3">
    <source>
        <dbReference type="EMBL" id="KAL0062481.1"/>
    </source>
</evidence>
<dbReference type="Gene3D" id="3.20.20.140">
    <property type="entry name" value="Metal-dependent hydrolases"/>
    <property type="match status" value="1"/>
</dbReference>
<dbReference type="Proteomes" id="UP001437256">
    <property type="component" value="Unassembled WGS sequence"/>
</dbReference>
<keyword evidence="1" id="KW-1133">Transmembrane helix</keyword>
<protein>
    <recommendedName>
        <fullName evidence="2">Amidohydrolase 3 domain-containing protein</fullName>
    </recommendedName>
</protein>
<dbReference type="InterPro" id="IPR011059">
    <property type="entry name" value="Metal-dep_hydrolase_composite"/>
</dbReference>
<dbReference type="Pfam" id="PF07969">
    <property type="entry name" value="Amidohydro_3"/>
    <property type="match status" value="1"/>
</dbReference>
<reference evidence="3 4" key="1">
    <citation type="submission" date="2024-05" db="EMBL/GenBank/DDBJ databases">
        <title>A draft genome resource for the thread blight pathogen Marasmius tenuissimus strain MS-2.</title>
        <authorList>
            <person name="Yulfo-Soto G.E."/>
            <person name="Baruah I.K."/>
            <person name="Amoako-Attah I."/>
            <person name="Bukari Y."/>
            <person name="Meinhardt L.W."/>
            <person name="Bailey B.A."/>
            <person name="Cohen S.P."/>
        </authorList>
    </citation>
    <scope>NUCLEOTIDE SEQUENCE [LARGE SCALE GENOMIC DNA]</scope>
    <source>
        <strain evidence="3 4">MS-2</strain>
    </source>
</reference>